<dbReference type="InterPro" id="IPR013154">
    <property type="entry name" value="ADH-like_N"/>
</dbReference>
<name>A0ABW6S4N6_9NOCA</name>
<protein>
    <submittedName>
        <fullName evidence="4">Zinc-binding alcohol dehydrogenase family protein</fullName>
    </submittedName>
</protein>
<organism evidence="4 5">
    <name type="scientific">Nocardia jiangxiensis</name>
    <dbReference type="NCBI Taxonomy" id="282685"/>
    <lineage>
        <taxon>Bacteria</taxon>
        <taxon>Bacillati</taxon>
        <taxon>Actinomycetota</taxon>
        <taxon>Actinomycetes</taxon>
        <taxon>Mycobacteriales</taxon>
        <taxon>Nocardiaceae</taxon>
        <taxon>Nocardia</taxon>
    </lineage>
</organism>
<dbReference type="RefSeq" id="WP_040825017.1">
    <property type="nucleotide sequence ID" value="NZ_JBIAQY010000009.1"/>
</dbReference>
<dbReference type="Gene3D" id="3.90.180.10">
    <property type="entry name" value="Medium-chain alcohol dehydrogenases, catalytic domain"/>
    <property type="match status" value="1"/>
</dbReference>
<reference evidence="4 5" key="1">
    <citation type="submission" date="2024-10" db="EMBL/GenBank/DDBJ databases">
        <title>The Natural Products Discovery Center: Release of the First 8490 Sequenced Strains for Exploring Actinobacteria Biosynthetic Diversity.</title>
        <authorList>
            <person name="Kalkreuter E."/>
            <person name="Kautsar S.A."/>
            <person name="Yang D."/>
            <person name="Bader C.D."/>
            <person name="Teijaro C.N."/>
            <person name="Fluegel L."/>
            <person name="Davis C.M."/>
            <person name="Simpson J.R."/>
            <person name="Lauterbach L."/>
            <person name="Steele A.D."/>
            <person name="Gui C."/>
            <person name="Meng S."/>
            <person name="Li G."/>
            <person name="Viehrig K."/>
            <person name="Ye F."/>
            <person name="Su P."/>
            <person name="Kiefer A.F."/>
            <person name="Nichols A."/>
            <person name="Cepeda A.J."/>
            <person name="Yan W."/>
            <person name="Fan B."/>
            <person name="Jiang Y."/>
            <person name="Adhikari A."/>
            <person name="Zheng C.-J."/>
            <person name="Schuster L."/>
            <person name="Cowan T.M."/>
            <person name="Smanski M.J."/>
            <person name="Chevrette M.G."/>
            <person name="De Carvalho L.P.S."/>
            <person name="Shen B."/>
        </authorList>
    </citation>
    <scope>NUCLEOTIDE SEQUENCE [LARGE SCALE GENOMIC DNA]</scope>
    <source>
        <strain evidence="4 5">NPDC002593</strain>
    </source>
</reference>
<dbReference type="InterPro" id="IPR013149">
    <property type="entry name" value="ADH-like_C"/>
</dbReference>
<dbReference type="InterPro" id="IPR011032">
    <property type="entry name" value="GroES-like_sf"/>
</dbReference>
<evidence type="ECO:0000256" key="1">
    <source>
        <dbReference type="ARBA" id="ARBA00022857"/>
    </source>
</evidence>
<dbReference type="EMBL" id="JBIAQY010000009">
    <property type="protein sequence ID" value="MFF3571224.1"/>
    <property type="molecule type" value="Genomic_DNA"/>
</dbReference>
<proteinExistence type="predicted"/>
<feature type="domain" description="Enoyl reductase (ER)" evidence="3">
    <location>
        <begin position="10"/>
        <end position="319"/>
    </location>
</feature>
<accession>A0ABW6S4N6</accession>
<dbReference type="PANTHER" id="PTHR48106">
    <property type="entry name" value="QUINONE OXIDOREDUCTASE PIG3-RELATED"/>
    <property type="match status" value="1"/>
</dbReference>
<dbReference type="SUPFAM" id="SSF50129">
    <property type="entry name" value="GroES-like"/>
    <property type="match status" value="1"/>
</dbReference>
<dbReference type="Proteomes" id="UP001601992">
    <property type="component" value="Unassembled WGS sequence"/>
</dbReference>
<dbReference type="SUPFAM" id="SSF51735">
    <property type="entry name" value="NAD(P)-binding Rossmann-fold domains"/>
    <property type="match status" value="1"/>
</dbReference>
<keyword evidence="2" id="KW-0560">Oxidoreductase</keyword>
<evidence type="ECO:0000313" key="5">
    <source>
        <dbReference type="Proteomes" id="UP001601992"/>
    </source>
</evidence>
<evidence type="ECO:0000256" key="2">
    <source>
        <dbReference type="ARBA" id="ARBA00023002"/>
    </source>
</evidence>
<dbReference type="Gene3D" id="3.40.50.720">
    <property type="entry name" value="NAD(P)-binding Rossmann-like Domain"/>
    <property type="match status" value="1"/>
</dbReference>
<sequence length="326" mass="33668">MQAILMTAVGEPEVLLAREVPDPHPGPGEILVRATAIPVLYPEIALRAGIFPMVAELPAVFGFQAAGSVTEIGPGVDAALLGARVVAVTAGSGAYAEMVCVPAESAIVIPAQLPTEKAAAVLMGGSVATALLRRAALTGTETILVQAAATGVGGYLTQLAREFGAKHVIATAGGDKTDRALALGADEVLDHRDPHWTRRLRDILAGNTIDVAFEAIGGSSAAELLDLMTPLHGRMLGYGSLSGEPTPITATDLLARGLTYTGCAGPAWLNFVATTRAEVLERAAQGGLEPLIDRTLPLDRAAHAHRLVQDRQTTGTIILQPNPTAP</sequence>
<dbReference type="PANTHER" id="PTHR48106:SF18">
    <property type="entry name" value="QUINONE OXIDOREDUCTASE PIG3"/>
    <property type="match status" value="1"/>
</dbReference>
<dbReference type="Pfam" id="PF00107">
    <property type="entry name" value="ADH_zinc_N"/>
    <property type="match status" value="1"/>
</dbReference>
<dbReference type="SMART" id="SM00829">
    <property type="entry name" value="PKS_ER"/>
    <property type="match status" value="1"/>
</dbReference>
<dbReference type="InterPro" id="IPR020843">
    <property type="entry name" value="ER"/>
</dbReference>
<comment type="caution">
    <text evidence="4">The sequence shown here is derived from an EMBL/GenBank/DDBJ whole genome shotgun (WGS) entry which is preliminary data.</text>
</comment>
<keyword evidence="1" id="KW-0521">NADP</keyword>
<dbReference type="InterPro" id="IPR036291">
    <property type="entry name" value="NAD(P)-bd_dom_sf"/>
</dbReference>
<evidence type="ECO:0000259" key="3">
    <source>
        <dbReference type="SMART" id="SM00829"/>
    </source>
</evidence>
<gene>
    <name evidence="4" type="ORF">ACFYXQ_25930</name>
</gene>
<keyword evidence="5" id="KW-1185">Reference proteome</keyword>
<evidence type="ECO:0000313" key="4">
    <source>
        <dbReference type="EMBL" id="MFF3571224.1"/>
    </source>
</evidence>
<dbReference type="Pfam" id="PF08240">
    <property type="entry name" value="ADH_N"/>
    <property type="match status" value="1"/>
</dbReference>